<dbReference type="OrthoDB" id="10527265at2759"/>
<dbReference type="Proteomes" id="UP000281406">
    <property type="component" value="Unassembled WGS sequence"/>
</dbReference>
<dbReference type="EMBL" id="RJVU01075616">
    <property type="protein sequence ID" value="ROI16095.1"/>
    <property type="molecule type" value="Genomic_DNA"/>
</dbReference>
<feature type="non-terminal residue" evidence="1">
    <location>
        <position position="1"/>
    </location>
</feature>
<comment type="caution">
    <text evidence="1">The sequence shown here is derived from an EMBL/GenBank/DDBJ whole genome shotgun (WGS) entry which is preliminary data.</text>
</comment>
<gene>
    <name evidence="1" type="ORF">DPX16_7148</name>
</gene>
<keyword evidence="2" id="KW-1185">Reference proteome</keyword>
<sequence length="168" mass="18923">VWSMWASCCGWLCLDDSTVEETRSSTQHQAFTNSGFSSYPSPTAPEHTCKACGGRFDSLARKPSAWRRVIVSGDRATSCHVYTQLLRSDRLQAINGAYCQQNRHLKQFYSPPASPTHDRDDYRCDRSIFQFQTICKSSVELDLVYETISGDPEGSSSHGKTRDILHSF</sequence>
<name>A0A3N0XGB3_ANAGA</name>
<reference evidence="1 2" key="1">
    <citation type="submission" date="2018-10" db="EMBL/GenBank/DDBJ databases">
        <title>Genome assembly for a Yunnan-Guizhou Plateau 3E fish, Anabarilius grahami (Regan), and its evolutionary and genetic applications.</title>
        <authorList>
            <person name="Jiang W."/>
        </authorList>
    </citation>
    <scope>NUCLEOTIDE SEQUENCE [LARGE SCALE GENOMIC DNA]</scope>
    <source>
        <strain evidence="1">AG-KIZ</strain>
        <tissue evidence="1">Muscle</tissue>
    </source>
</reference>
<evidence type="ECO:0000313" key="2">
    <source>
        <dbReference type="Proteomes" id="UP000281406"/>
    </source>
</evidence>
<accession>A0A3N0XGB3</accession>
<organism evidence="1 2">
    <name type="scientific">Anabarilius grahami</name>
    <name type="common">Kanglang fish</name>
    <name type="synonym">Barilius grahami</name>
    <dbReference type="NCBI Taxonomy" id="495550"/>
    <lineage>
        <taxon>Eukaryota</taxon>
        <taxon>Metazoa</taxon>
        <taxon>Chordata</taxon>
        <taxon>Craniata</taxon>
        <taxon>Vertebrata</taxon>
        <taxon>Euteleostomi</taxon>
        <taxon>Actinopterygii</taxon>
        <taxon>Neopterygii</taxon>
        <taxon>Teleostei</taxon>
        <taxon>Ostariophysi</taxon>
        <taxon>Cypriniformes</taxon>
        <taxon>Xenocyprididae</taxon>
        <taxon>Xenocypridinae</taxon>
        <taxon>Xenocypridinae incertae sedis</taxon>
        <taxon>Anabarilius</taxon>
    </lineage>
</organism>
<proteinExistence type="predicted"/>
<protein>
    <submittedName>
        <fullName evidence="1">E3 ubiquitin-protein ligase rififylin</fullName>
    </submittedName>
</protein>
<dbReference type="AlphaFoldDB" id="A0A3N0XGB3"/>
<evidence type="ECO:0000313" key="1">
    <source>
        <dbReference type="EMBL" id="ROI16095.1"/>
    </source>
</evidence>